<evidence type="ECO:0000313" key="1">
    <source>
        <dbReference type="EMBL" id="QDT37104.1"/>
    </source>
</evidence>
<accession>A0A517QZW2</accession>
<dbReference type="EMBL" id="CP036268">
    <property type="protein sequence ID" value="QDT37104.1"/>
    <property type="molecule type" value="Genomic_DNA"/>
</dbReference>
<name>A0A517QZW2_9PLAN</name>
<keyword evidence="2" id="KW-1185">Reference proteome</keyword>
<organism evidence="1 2">
    <name type="scientific">Stratiformator vulcanicus</name>
    <dbReference type="NCBI Taxonomy" id="2527980"/>
    <lineage>
        <taxon>Bacteria</taxon>
        <taxon>Pseudomonadati</taxon>
        <taxon>Planctomycetota</taxon>
        <taxon>Planctomycetia</taxon>
        <taxon>Planctomycetales</taxon>
        <taxon>Planctomycetaceae</taxon>
        <taxon>Stratiformator</taxon>
    </lineage>
</organism>
<dbReference type="AlphaFoldDB" id="A0A517QZW2"/>
<reference evidence="1 2" key="1">
    <citation type="submission" date="2019-02" db="EMBL/GenBank/DDBJ databases">
        <title>Deep-cultivation of Planctomycetes and their phenomic and genomic characterization uncovers novel biology.</title>
        <authorList>
            <person name="Wiegand S."/>
            <person name="Jogler M."/>
            <person name="Boedeker C."/>
            <person name="Pinto D."/>
            <person name="Vollmers J."/>
            <person name="Rivas-Marin E."/>
            <person name="Kohn T."/>
            <person name="Peeters S.H."/>
            <person name="Heuer A."/>
            <person name="Rast P."/>
            <person name="Oberbeckmann S."/>
            <person name="Bunk B."/>
            <person name="Jeske O."/>
            <person name="Meyerdierks A."/>
            <person name="Storesund J.E."/>
            <person name="Kallscheuer N."/>
            <person name="Luecker S."/>
            <person name="Lage O.M."/>
            <person name="Pohl T."/>
            <person name="Merkel B.J."/>
            <person name="Hornburger P."/>
            <person name="Mueller R.-W."/>
            <person name="Bruemmer F."/>
            <person name="Labrenz M."/>
            <person name="Spormann A.M."/>
            <person name="Op den Camp H."/>
            <person name="Overmann J."/>
            <person name="Amann R."/>
            <person name="Jetten M.S.M."/>
            <person name="Mascher T."/>
            <person name="Medema M.H."/>
            <person name="Devos D.P."/>
            <person name="Kaster A.-K."/>
            <person name="Ovreas L."/>
            <person name="Rohde M."/>
            <person name="Galperin M.Y."/>
            <person name="Jogler C."/>
        </authorList>
    </citation>
    <scope>NUCLEOTIDE SEQUENCE [LARGE SCALE GENOMIC DNA]</scope>
    <source>
        <strain evidence="1 2">Pan189</strain>
    </source>
</reference>
<sequence>MDPNNGTSAITLTHKPLQLFRFSETGFRSGHPIGTNWVIQFSDGLQRLMTFASSSR</sequence>
<protein>
    <submittedName>
        <fullName evidence="1">Uncharacterized protein</fullName>
    </submittedName>
</protein>
<dbReference type="KEGG" id="svp:Pan189_14720"/>
<gene>
    <name evidence="1" type="ORF">Pan189_14720</name>
</gene>
<proteinExistence type="predicted"/>
<dbReference type="Proteomes" id="UP000317318">
    <property type="component" value="Chromosome"/>
</dbReference>
<evidence type="ECO:0000313" key="2">
    <source>
        <dbReference type="Proteomes" id="UP000317318"/>
    </source>
</evidence>